<name>A0A2H0DZ19_9BACT</name>
<reference evidence="1 2" key="1">
    <citation type="submission" date="2017-09" db="EMBL/GenBank/DDBJ databases">
        <title>Depth-based differentiation of microbial function through sediment-hosted aquifers and enrichment of novel symbionts in the deep terrestrial subsurface.</title>
        <authorList>
            <person name="Probst A.J."/>
            <person name="Ladd B."/>
            <person name="Jarett J.K."/>
            <person name="Geller-Mcgrath D.E."/>
            <person name="Sieber C.M."/>
            <person name="Emerson J.B."/>
            <person name="Anantharaman K."/>
            <person name="Thomas B.C."/>
            <person name="Malmstrom R."/>
            <person name="Stieglmeier M."/>
            <person name="Klingl A."/>
            <person name="Woyke T."/>
            <person name="Ryan C.M."/>
            <person name="Banfield J.F."/>
        </authorList>
    </citation>
    <scope>NUCLEOTIDE SEQUENCE [LARGE SCALE GENOMIC DNA]</scope>
    <source>
        <strain evidence="1">CG22_combo_CG10-13_8_21_14_all_36_13</strain>
    </source>
</reference>
<dbReference type="InterPro" id="IPR011604">
    <property type="entry name" value="PDDEXK-like_dom_sf"/>
</dbReference>
<gene>
    <name evidence="1" type="ORF">COW81_00355</name>
</gene>
<accession>A0A2H0DZ19</accession>
<comment type="caution">
    <text evidence="1">The sequence shown here is derived from an EMBL/GenBank/DDBJ whole genome shotgun (WGS) entry which is preliminary data.</text>
</comment>
<dbReference type="SUPFAM" id="SSF52980">
    <property type="entry name" value="Restriction endonuclease-like"/>
    <property type="match status" value="1"/>
</dbReference>
<dbReference type="AlphaFoldDB" id="A0A2H0DZ19"/>
<feature type="non-terminal residue" evidence="1">
    <location>
        <position position="1"/>
    </location>
</feature>
<dbReference type="Gene3D" id="3.90.320.10">
    <property type="match status" value="1"/>
</dbReference>
<evidence type="ECO:0000313" key="2">
    <source>
        <dbReference type="Proteomes" id="UP000231143"/>
    </source>
</evidence>
<evidence type="ECO:0000313" key="1">
    <source>
        <dbReference type="EMBL" id="PIP87426.1"/>
    </source>
</evidence>
<dbReference type="EMBL" id="PCTT01000005">
    <property type="protein sequence ID" value="PIP87426.1"/>
    <property type="molecule type" value="Genomic_DNA"/>
</dbReference>
<dbReference type="Proteomes" id="UP000231143">
    <property type="component" value="Unassembled WGS sequence"/>
</dbReference>
<protein>
    <recommendedName>
        <fullName evidence="3">PD-(D/E)XK endonuclease-like domain-containing protein</fullName>
    </recommendedName>
</protein>
<organism evidence="1 2">
    <name type="scientific">Candidatus Campbellbacteria bacterium CG22_combo_CG10-13_8_21_14_all_36_13</name>
    <dbReference type="NCBI Taxonomy" id="1974529"/>
    <lineage>
        <taxon>Bacteria</taxon>
        <taxon>Candidatus Campbelliibacteriota</taxon>
    </lineage>
</organism>
<dbReference type="InterPro" id="IPR011335">
    <property type="entry name" value="Restrct_endonuc-II-like"/>
</dbReference>
<proteinExistence type="predicted"/>
<sequence length="126" mass="14948">KDDKAFWIKYKRAETEDLPKLMTGHVDFLQIRNGMVHILDYKGEGADKVKPIEQLTIYAMALSRLTGLRLYHFKCAWFDEKTYYEFYPLHVVYKKKQGRRKNIKTKEGIYRLNEKIGAIKDMKPTA</sequence>
<evidence type="ECO:0008006" key="3">
    <source>
        <dbReference type="Google" id="ProtNLM"/>
    </source>
</evidence>